<feature type="transmembrane region" description="Helical" evidence="7">
    <location>
        <begin position="358"/>
        <end position="377"/>
    </location>
</feature>
<comment type="similarity">
    <text evidence="2">Belongs to the resistance-nodulation-cell division (RND) (TC 2.A.6) family. MmpL subfamily.</text>
</comment>
<gene>
    <name evidence="9" type="ORF">D7Z26_25790</name>
</gene>
<dbReference type="Pfam" id="PF03176">
    <property type="entry name" value="MMPL"/>
    <property type="match status" value="2"/>
</dbReference>
<evidence type="ECO:0000256" key="2">
    <source>
        <dbReference type="ARBA" id="ARBA00010157"/>
    </source>
</evidence>
<evidence type="ECO:0000256" key="3">
    <source>
        <dbReference type="ARBA" id="ARBA00022475"/>
    </source>
</evidence>
<dbReference type="AlphaFoldDB" id="A0A494XD12"/>
<keyword evidence="3" id="KW-1003">Cell membrane</keyword>
<evidence type="ECO:0000256" key="1">
    <source>
        <dbReference type="ARBA" id="ARBA00004651"/>
    </source>
</evidence>
<dbReference type="EMBL" id="RBZM01000015">
    <property type="protein sequence ID" value="RKP45473.1"/>
    <property type="molecule type" value="Genomic_DNA"/>
</dbReference>
<comment type="subcellular location">
    <subcellularLocation>
        <location evidence="1">Cell membrane</location>
        <topology evidence="1">Multi-pass membrane protein</topology>
    </subcellularLocation>
</comment>
<feature type="transmembrane region" description="Helical" evidence="7">
    <location>
        <begin position="280"/>
        <end position="301"/>
    </location>
</feature>
<feature type="transmembrane region" description="Helical" evidence="7">
    <location>
        <begin position="177"/>
        <end position="193"/>
    </location>
</feature>
<feature type="transmembrane region" description="Helical" evidence="7">
    <location>
        <begin position="698"/>
        <end position="724"/>
    </location>
</feature>
<dbReference type="PANTHER" id="PTHR33406:SF6">
    <property type="entry name" value="MEMBRANE PROTEIN YDGH-RELATED"/>
    <property type="match status" value="1"/>
</dbReference>
<evidence type="ECO:0000256" key="7">
    <source>
        <dbReference type="SAM" id="Phobius"/>
    </source>
</evidence>
<evidence type="ECO:0000313" key="10">
    <source>
        <dbReference type="Proteomes" id="UP000282076"/>
    </source>
</evidence>
<dbReference type="OrthoDB" id="9782006at2"/>
<sequence length="738" mass="80279">MRKIIKWRWAILVAWLVATVLLTAFQPDVNAILHQRGQDPLSEDSPSKVAGKMLSKMNETKGMSDILIFYNKDKLSEEDMKQIGTAVQSLRAKQAELGLTNFIDPITVPQAKASLVSPDGTTLMASFILEKNGRSVDEIGEQIESVLKDVKVEHYLSGEDFIQNDYIKASTKGVEKSAALTVIFILLVLVIMFRSLVIPFVSLAAVGVSYLCSMGIAAQVIDKLDFPITSVTQMLLILILFGIGTDYNILLFNRFKEELAHGSSVDDAIVTSYKTAGKTIVYSILTVFIAFAGLSFSEFGIYKSANVVAIGAVVLVLEILTLTPFLMKTLGTKLFWPSKKVTGHKESRFWAKLTQVSVKNPVVTTVIIVVLLIPVLLTSGQKLSFDQLKELGNDHPSTKGFSIVGDHFSRGQALPTTVVIEHNKAMDNNEALSVVDKLTNNLKKIEGVVSVSSVTQPQAAPIDFFYASGETEADGSKKFFIPDQMLASPDFQQSEASYMSKDRTITKLIVILKDDPYSTEALDTVERINSQLTSTLKDSTSLSDSTYGAAGPSSTTYDMNKAQIKAFNGTAVIVIISVLIVLIFVIRSFWPAVYIVLALLASYYVAMSASKLVTEYFIGADGVSSFVPFFSFIVIVAVGVDYSIFLMMRYKEYGKMAPSEAIVKSAKSVGGVIISAMVILGGTFATLIPSGLVLLIELAAAVIVGLVVLCYVLLPMLVPALIVLPEKLKRKRAAKSSS</sequence>
<keyword evidence="10" id="KW-1185">Reference proteome</keyword>
<feature type="domain" description="SSD" evidence="8">
    <location>
        <begin position="198"/>
        <end position="332"/>
    </location>
</feature>
<dbReference type="GO" id="GO:0005886">
    <property type="term" value="C:plasma membrane"/>
    <property type="evidence" value="ECO:0007669"/>
    <property type="project" value="UniProtKB-SubCell"/>
</dbReference>
<feature type="transmembrane region" description="Helical" evidence="7">
    <location>
        <begin position="626"/>
        <end position="648"/>
    </location>
</feature>
<dbReference type="RefSeq" id="WP_120979917.1">
    <property type="nucleotide sequence ID" value="NZ_RBZM01000015.1"/>
</dbReference>
<feature type="transmembrane region" description="Helical" evidence="7">
    <location>
        <begin position="200"/>
        <end position="221"/>
    </location>
</feature>
<dbReference type="Proteomes" id="UP000282076">
    <property type="component" value="Unassembled WGS sequence"/>
</dbReference>
<dbReference type="InterPro" id="IPR004869">
    <property type="entry name" value="MMPL_dom"/>
</dbReference>
<feature type="transmembrane region" description="Helical" evidence="7">
    <location>
        <begin position="593"/>
        <end position="614"/>
    </location>
</feature>
<evidence type="ECO:0000256" key="4">
    <source>
        <dbReference type="ARBA" id="ARBA00022692"/>
    </source>
</evidence>
<accession>A0A494XD12</accession>
<reference evidence="9 10" key="1">
    <citation type="submission" date="2018-10" db="EMBL/GenBank/DDBJ databases">
        <title>Cohnella sp. M2MS4P-1, whole genome shotgun sequence.</title>
        <authorList>
            <person name="Tuo L."/>
        </authorList>
    </citation>
    <scope>NUCLEOTIDE SEQUENCE [LARGE SCALE GENOMIC DNA]</scope>
    <source>
        <strain evidence="9 10">M2MS4P-1</strain>
    </source>
</reference>
<keyword evidence="5 7" id="KW-1133">Transmembrane helix</keyword>
<dbReference type="SUPFAM" id="SSF82866">
    <property type="entry name" value="Multidrug efflux transporter AcrB transmembrane domain"/>
    <property type="match status" value="2"/>
</dbReference>
<organism evidence="9 10">
    <name type="scientific">Cohnella endophytica</name>
    <dbReference type="NCBI Taxonomy" id="2419778"/>
    <lineage>
        <taxon>Bacteria</taxon>
        <taxon>Bacillati</taxon>
        <taxon>Bacillota</taxon>
        <taxon>Bacilli</taxon>
        <taxon>Bacillales</taxon>
        <taxon>Paenibacillaceae</taxon>
        <taxon>Cohnella</taxon>
    </lineage>
</organism>
<evidence type="ECO:0000259" key="8">
    <source>
        <dbReference type="PROSITE" id="PS50156"/>
    </source>
</evidence>
<evidence type="ECO:0000313" key="9">
    <source>
        <dbReference type="EMBL" id="RKP45473.1"/>
    </source>
</evidence>
<keyword evidence="6 7" id="KW-0472">Membrane</keyword>
<protein>
    <submittedName>
        <fullName evidence="9">MMPL family transporter</fullName>
    </submittedName>
</protein>
<feature type="transmembrane region" description="Helical" evidence="7">
    <location>
        <begin position="566"/>
        <end position="586"/>
    </location>
</feature>
<proteinExistence type="inferred from homology"/>
<dbReference type="PANTHER" id="PTHR33406">
    <property type="entry name" value="MEMBRANE PROTEIN MJ1562-RELATED"/>
    <property type="match status" value="1"/>
</dbReference>
<name>A0A494XD12_9BACL</name>
<feature type="transmembrane region" description="Helical" evidence="7">
    <location>
        <begin position="233"/>
        <end position="252"/>
    </location>
</feature>
<dbReference type="InterPro" id="IPR050545">
    <property type="entry name" value="Mycobact_MmpL"/>
</dbReference>
<dbReference type="InterPro" id="IPR000731">
    <property type="entry name" value="SSD"/>
</dbReference>
<evidence type="ECO:0000256" key="5">
    <source>
        <dbReference type="ARBA" id="ARBA00022989"/>
    </source>
</evidence>
<feature type="transmembrane region" description="Helical" evidence="7">
    <location>
        <begin position="669"/>
        <end position="692"/>
    </location>
</feature>
<evidence type="ECO:0000256" key="6">
    <source>
        <dbReference type="ARBA" id="ARBA00023136"/>
    </source>
</evidence>
<dbReference type="PROSITE" id="PS50156">
    <property type="entry name" value="SSD"/>
    <property type="match status" value="1"/>
</dbReference>
<dbReference type="Gene3D" id="1.20.1640.10">
    <property type="entry name" value="Multidrug efflux transporter AcrB transmembrane domain"/>
    <property type="match status" value="2"/>
</dbReference>
<keyword evidence="4 7" id="KW-0812">Transmembrane</keyword>
<comment type="caution">
    <text evidence="9">The sequence shown here is derived from an EMBL/GenBank/DDBJ whole genome shotgun (WGS) entry which is preliminary data.</text>
</comment>
<feature type="transmembrane region" description="Helical" evidence="7">
    <location>
        <begin position="307"/>
        <end position="327"/>
    </location>
</feature>